<dbReference type="Proteomes" id="UP000285317">
    <property type="component" value="Chromosome"/>
</dbReference>
<dbReference type="GO" id="GO:0005829">
    <property type="term" value="C:cytosol"/>
    <property type="evidence" value="ECO:0007669"/>
    <property type="project" value="TreeGrafter"/>
</dbReference>
<dbReference type="SMART" id="SM01005">
    <property type="entry name" value="Ala_racemase_C"/>
    <property type="match status" value="1"/>
</dbReference>
<feature type="active site" description="Proton acceptor; specific for L-alanine" evidence="4">
    <location>
        <position position="266"/>
    </location>
</feature>
<proteinExistence type="inferred from homology"/>
<dbReference type="AlphaFoldDB" id="A0A3T0SWM3"/>
<dbReference type="GO" id="GO:0009252">
    <property type="term" value="P:peptidoglycan biosynthetic process"/>
    <property type="evidence" value="ECO:0007669"/>
    <property type="project" value="TreeGrafter"/>
</dbReference>
<evidence type="ECO:0000313" key="9">
    <source>
        <dbReference type="Proteomes" id="UP000285317"/>
    </source>
</evidence>
<comment type="pathway">
    <text evidence="4">Amino-acid biosynthesis; D-alanine biosynthesis; D-alanine from L-alanine: step 1/1.</text>
</comment>
<feature type="domain" description="Alanine racemase C-terminal" evidence="7">
    <location>
        <begin position="245"/>
        <end position="372"/>
    </location>
</feature>
<dbReference type="RefSeq" id="WP_127885927.1">
    <property type="nucleotide sequence ID" value="NZ_CP028137.1"/>
</dbReference>
<gene>
    <name evidence="8" type="primary">alr</name>
    <name evidence="8" type="ORF">C1I64_01005</name>
</gene>
<feature type="active site" description="Proton acceptor; specific for D-alanine" evidence="4">
    <location>
        <position position="38"/>
    </location>
</feature>
<feature type="binding site" evidence="4 6">
    <location>
        <position position="136"/>
    </location>
    <ligand>
        <name>substrate</name>
    </ligand>
</feature>
<sequence>MIAPLAFREALIDLDAVAANTARLRELTAAPRLMAVVKANAYGHGALAVAQAALAGGADALGTADLDEAVALREAGILAPVLCWLHDPEQDFDTALEHGIEVAVSSVGQLDRLAQAAEDRGVRGAVQLKVDTGLSRNGAAEAEWVPLAQSLVHHAARGSLQLTGLFSHLSNTSREEDLAQLALLRRAEEVLRAHGTPAPLVHLAATAAALRLPEARLDQVRTGIGVYGLSPFDDETSLGLGLVPAMTLQGRVAGVRRVPAGTGVSYDYAYRASGETTLALVPFGYADGIPRAASGVAEVSIGGRRHRIAGRVAMDQFVVDVGDAPVAVGDPVTLWGDPTTGVPSVDEWARWCGTINYELVTRIGHRVPRRTVGGAAGGVRA</sequence>
<dbReference type="GO" id="GO:0030170">
    <property type="term" value="F:pyridoxal phosphate binding"/>
    <property type="evidence" value="ECO:0007669"/>
    <property type="project" value="UniProtKB-UniRule"/>
</dbReference>
<dbReference type="InterPro" id="IPR009006">
    <property type="entry name" value="Ala_racemase/Decarboxylase_C"/>
</dbReference>
<dbReference type="SUPFAM" id="SSF51419">
    <property type="entry name" value="PLP-binding barrel"/>
    <property type="match status" value="1"/>
</dbReference>
<feature type="modified residue" description="N6-(pyridoxal phosphate)lysine" evidence="4 5">
    <location>
        <position position="38"/>
    </location>
</feature>
<dbReference type="PANTHER" id="PTHR30511:SF0">
    <property type="entry name" value="ALANINE RACEMASE, CATABOLIC-RELATED"/>
    <property type="match status" value="1"/>
</dbReference>
<evidence type="ECO:0000256" key="5">
    <source>
        <dbReference type="PIRSR" id="PIRSR600821-50"/>
    </source>
</evidence>
<keyword evidence="2 4" id="KW-0663">Pyridoxal phosphate</keyword>
<dbReference type="InterPro" id="IPR020622">
    <property type="entry name" value="Ala_racemase_pyridoxalP-BS"/>
</dbReference>
<dbReference type="PANTHER" id="PTHR30511">
    <property type="entry name" value="ALANINE RACEMASE"/>
    <property type="match status" value="1"/>
</dbReference>
<organism evidence="8 9">
    <name type="scientific">Rathayibacter festucae DSM 15932</name>
    <dbReference type="NCBI Taxonomy" id="1328866"/>
    <lineage>
        <taxon>Bacteria</taxon>
        <taxon>Bacillati</taxon>
        <taxon>Actinomycetota</taxon>
        <taxon>Actinomycetes</taxon>
        <taxon>Micrococcales</taxon>
        <taxon>Microbacteriaceae</taxon>
        <taxon>Rathayibacter</taxon>
    </lineage>
</organism>
<dbReference type="Gene3D" id="2.40.37.10">
    <property type="entry name" value="Lyase, Ornithine Decarboxylase, Chain A, domain 1"/>
    <property type="match status" value="1"/>
</dbReference>
<dbReference type="GO" id="GO:0030632">
    <property type="term" value="P:D-alanine biosynthetic process"/>
    <property type="evidence" value="ECO:0007669"/>
    <property type="project" value="UniProtKB-UniRule"/>
</dbReference>
<dbReference type="EC" id="5.1.1.1" evidence="4"/>
<evidence type="ECO:0000313" key="8">
    <source>
        <dbReference type="EMBL" id="AZZ50778.1"/>
    </source>
</evidence>
<dbReference type="CDD" id="cd00430">
    <property type="entry name" value="PLPDE_III_AR"/>
    <property type="match status" value="1"/>
</dbReference>
<feature type="binding site" evidence="4 6">
    <location>
        <position position="314"/>
    </location>
    <ligand>
        <name>substrate</name>
    </ligand>
</feature>
<dbReference type="PRINTS" id="PR00992">
    <property type="entry name" value="ALARACEMASE"/>
</dbReference>
<evidence type="ECO:0000256" key="1">
    <source>
        <dbReference type="ARBA" id="ARBA00001933"/>
    </source>
</evidence>
<dbReference type="EMBL" id="CP028137">
    <property type="protein sequence ID" value="AZZ50778.1"/>
    <property type="molecule type" value="Genomic_DNA"/>
</dbReference>
<dbReference type="Pfam" id="PF01168">
    <property type="entry name" value="Ala_racemase_N"/>
    <property type="match status" value="1"/>
</dbReference>
<evidence type="ECO:0000256" key="6">
    <source>
        <dbReference type="PIRSR" id="PIRSR600821-52"/>
    </source>
</evidence>
<dbReference type="UniPathway" id="UPA00042">
    <property type="reaction ID" value="UER00497"/>
</dbReference>
<name>A0A3T0SWM3_9MICO</name>
<dbReference type="InterPro" id="IPR029066">
    <property type="entry name" value="PLP-binding_barrel"/>
</dbReference>
<comment type="similarity">
    <text evidence="4">Belongs to the alanine racemase family.</text>
</comment>
<comment type="catalytic activity">
    <reaction evidence="4">
        <text>L-alanine = D-alanine</text>
        <dbReference type="Rhea" id="RHEA:20249"/>
        <dbReference type="ChEBI" id="CHEBI:57416"/>
        <dbReference type="ChEBI" id="CHEBI:57972"/>
        <dbReference type="EC" id="5.1.1.1"/>
    </reaction>
</comment>
<dbReference type="InterPro" id="IPR000821">
    <property type="entry name" value="Ala_racemase"/>
</dbReference>
<evidence type="ECO:0000256" key="4">
    <source>
        <dbReference type="HAMAP-Rule" id="MF_01201"/>
    </source>
</evidence>
<evidence type="ECO:0000256" key="3">
    <source>
        <dbReference type="ARBA" id="ARBA00023235"/>
    </source>
</evidence>
<dbReference type="NCBIfam" id="TIGR00492">
    <property type="entry name" value="alr"/>
    <property type="match status" value="1"/>
</dbReference>
<keyword evidence="3 4" id="KW-0413">Isomerase</keyword>
<dbReference type="Gene3D" id="3.20.20.10">
    <property type="entry name" value="Alanine racemase"/>
    <property type="match status" value="1"/>
</dbReference>
<dbReference type="PROSITE" id="PS00395">
    <property type="entry name" value="ALANINE_RACEMASE"/>
    <property type="match status" value="1"/>
</dbReference>
<dbReference type="InterPro" id="IPR001608">
    <property type="entry name" value="Ala_racemase_N"/>
</dbReference>
<evidence type="ECO:0000259" key="7">
    <source>
        <dbReference type="SMART" id="SM01005"/>
    </source>
</evidence>
<accession>A0A3T0SWM3</accession>
<comment type="cofactor">
    <cofactor evidence="1 4 5">
        <name>pyridoxal 5'-phosphate</name>
        <dbReference type="ChEBI" id="CHEBI:597326"/>
    </cofactor>
</comment>
<comment type="function">
    <text evidence="4">Catalyzes the interconversion of L-alanine and D-alanine. May also act on other amino acids.</text>
</comment>
<protein>
    <recommendedName>
        <fullName evidence="4">Alanine racemase</fullName>
        <ecNumber evidence="4">5.1.1.1</ecNumber>
    </recommendedName>
</protein>
<dbReference type="GO" id="GO:0008784">
    <property type="term" value="F:alanine racemase activity"/>
    <property type="evidence" value="ECO:0007669"/>
    <property type="project" value="UniProtKB-UniRule"/>
</dbReference>
<dbReference type="InterPro" id="IPR011079">
    <property type="entry name" value="Ala_racemase_C"/>
</dbReference>
<dbReference type="KEGG" id="rfs:C1I64_01005"/>
<evidence type="ECO:0000256" key="2">
    <source>
        <dbReference type="ARBA" id="ARBA00022898"/>
    </source>
</evidence>
<reference evidence="8 9" key="1">
    <citation type="submission" date="2018-03" db="EMBL/GenBank/DDBJ databases">
        <title>Bacteriophage NCPPB3778 and a type I-E CRISPR drive the evolution of the US Biological Select Agent, Rathayibacter toxicus.</title>
        <authorList>
            <person name="Davis E.W.II."/>
            <person name="Tabima J.F."/>
            <person name="Weisberg A.J."/>
            <person name="Dantas Lopes L."/>
            <person name="Wiseman M.S."/>
            <person name="Wiseman M.S."/>
            <person name="Pupko T."/>
            <person name="Belcher M.S."/>
            <person name="Sechler A.J."/>
            <person name="Tancos M.A."/>
            <person name="Schroeder B.K."/>
            <person name="Murray T.D."/>
            <person name="Luster D.G."/>
            <person name="Schneider W.L."/>
            <person name="Rogers E."/>
            <person name="Andreote F.D."/>
            <person name="Grunwald N.J."/>
            <person name="Putnam M.L."/>
            <person name="Chang J.H."/>
        </authorList>
    </citation>
    <scope>NUCLEOTIDE SEQUENCE [LARGE SCALE GENOMIC DNA]</scope>
    <source>
        <strain evidence="8 9">DSM 15932</strain>
    </source>
</reference>
<dbReference type="SUPFAM" id="SSF50621">
    <property type="entry name" value="Alanine racemase C-terminal domain-like"/>
    <property type="match status" value="1"/>
</dbReference>
<dbReference type="HAMAP" id="MF_01201">
    <property type="entry name" value="Ala_racemase"/>
    <property type="match status" value="1"/>
</dbReference>
<dbReference type="Pfam" id="PF00842">
    <property type="entry name" value="Ala_racemase_C"/>
    <property type="match status" value="1"/>
</dbReference>